<proteinExistence type="predicted"/>
<dbReference type="InterPro" id="IPR012318">
    <property type="entry name" value="HTH_CRP"/>
</dbReference>
<keyword evidence="6" id="KW-1185">Reference proteome</keyword>
<comment type="caution">
    <text evidence="5">The sequence shown here is derived from an EMBL/GenBank/DDBJ whole genome shotgun (WGS) entry which is preliminary data.</text>
</comment>
<dbReference type="Gene3D" id="2.60.120.10">
    <property type="entry name" value="Jelly Rolls"/>
    <property type="match status" value="1"/>
</dbReference>
<dbReference type="SUPFAM" id="SSF51206">
    <property type="entry name" value="cAMP-binding domain-like"/>
    <property type="match status" value="1"/>
</dbReference>
<keyword evidence="3" id="KW-0804">Transcription</keyword>
<protein>
    <recommendedName>
        <fullName evidence="4">HTH crp-type domain-containing protein</fullName>
    </recommendedName>
</protein>
<evidence type="ECO:0000313" key="5">
    <source>
        <dbReference type="EMBL" id="RDH84550.1"/>
    </source>
</evidence>
<dbReference type="SUPFAM" id="SSF46785">
    <property type="entry name" value="Winged helix' DNA-binding domain"/>
    <property type="match status" value="1"/>
</dbReference>
<dbReference type="Proteomes" id="UP000254266">
    <property type="component" value="Unassembled WGS sequence"/>
</dbReference>
<dbReference type="Gene3D" id="1.10.10.10">
    <property type="entry name" value="Winged helix-like DNA-binding domain superfamily/Winged helix DNA-binding domain"/>
    <property type="match status" value="1"/>
</dbReference>
<sequence length="239" mass="27514">MQLHKSGKSQNEILKTCRFQKIESLYPQLADIKDKNWVKIIENARLLKTAPNTALSSQNTDCQNFMLFLEGTIRIYQTADDGREITLYRVQAGELCLLNLNNLLKNKSFNAAAKTETYVETLVINSLDFKSMMNDVGPFRDYVISFLTDRLYETTYLIQETAFNQLNIRLACLLGRLFARHQESVLKITHQNLAFELGTTREVISRILKEFEKQNCIKLSRGSIELTSAEGLHYFSQPE</sequence>
<accession>A0A370DJ16</accession>
<gene>
    <name evidence="5" type="ORF">DIZ80_03525</name>
</gene>
<dbReference type="SMART" id="SM00419">
    <property type="entry name" value="HTH_CRP"/>
    <property type="match status" value="1"/>
</dbReference>
<dbReference type="InterPro" id="IPR014710">
    <property type="entry name" value="RmlC-like_jellyroll"/>
</dbReference>
<dbReference type="PRINTS" id="PR00034">
    <property type="entry name" value="HTHCRP"/>
</dbReference>
<name>A0A370DJ16_9GAMM</name>
<dbReference type="InterPro" id="IPR036388">
    <property type="entry name" value="WH-like_DNA-bd_sf"/>
</dbReference>
<dbReference type="InterPro" id="IPR036390">
    <property type="entry name" value="WH_DNA-bd_sf"/>
</dbReference>
<dbReference type="InterPro" id="IPR018490">
    <property type="entry name" value="cNMP-bd_dom_sf"/>
</dbReference>
<keyword evidence="1" id="KW-0805">Transcription regulation</keyword>
<dbReference type="Pfam" id="PF13545">
    <property type="entry name" value="HTH_Crp_2"/>
    <property type="match status" value="1"/>
</dbReference>
<evidence type="ECO:0000256" key="2">
    <source>
        <dbReference type="ARBA" id="ARBA00023125"/>
    </source>
</evidence>
<keyword evidence="2" id="KW-0238">DNA-binding</keyword>
<evidence type="ECO:0000256" key="3">
    <source>
        <dbReference type="ARBA" id="ARBA00023163"/>
    </source>
</evidence>
<evidence type="ECO:0000259" key="4">
    <source>
        <dbReference type="PROSITE" id="PS51063"/>
    </source>
</evidence>
<dbReference type="CDD" id="cd00038">
    <property type="entry name" value="CAP_ED"/>
    <property type="match status" value="1"/>
</dbReference>
<dbReference type="EMBL" id="QFXC01000007">
    <property type="protein sequence ID" value="RDH84550.1"/>
    <property type="molecule type" value="Genomic_DNA"/>
</dbReference>
<dbReference type="PROSITE" id="PS51063">
    <property type="entry name" value="HTH_CRP_2"/>
    <property type="match status" value="1"/>
</dbReference>
<dbReference type="InterPro" id="IPR000595">
    <property type="entry name" value="cNMP-bd_dom"/>
</dbReference>
<organism evidence="5 6">
    <name type="scientific">endosymbiont of Galathealinum brachiosum</name>
    <dbReference type="NCBI Taxonomy" id="2200906"/>
    <lineage>
        <taxon>Bacteria</taxon>
        <taxon>Pseudomonadati</taxon>
        <taxon>Pseudomonadota</taxon>
        <taxon>Gammaproteobacteria</taxon>
        <taxon>sulfur-oxidizing symbionts</taxon>
    </lineage>
</organism>
<dbReference type="GO" id="GO:0006355">
    <property type="term" value="P:regulation of DNA-templated transcription"/>
    <property type="evidence" value="ECO:0007669"/>
    <property type="project" value="InterPro"/>
</dbReference>
<dbReference type="Pfam" id="PF00027">
    <property type="entry name" value="cNMP_binding"/>
    <property type="match status" value="1"/>
</dbReference>
<dbReference type="GO" id="GO:0003677">
    <property type="term" value="F:DNA binding"/>
    <property type="evidence" value="ECO:0007669"/>
    <property type="project" value="UniProtKB-KW"/>
</dbReference>
<feature type="domain" description="HTH crp-type" evidence="4">
    <location>
        <begin position="164"/>
        <end position="230"/>
    </location>
</feature>
<reference evidence="5 6" key="1">
    <citation type="journal article" date="2018" name="ISME J.">
        <title>Endosymbiont genomes yield clues of tubeworm success.</title>
        <authorList>
            <person name="Li Y."/>
            <person name="Liles M.R."/>
            <person name="Halanych K.M."/>
        </authorList>
    </citation>
    <scope>NUCLEOTIDE SEQUENCE [LARGE SCALE GENOMIC DNA]</scope>
    <source>
        <strain evidence="5">A1464</strain>
    </source>
</reference>
<dbReference type="AlphaFoldDB" id="A0A370DJ16"/>
<evidence type="ECO:0000256" key="1">
    <source>
        <dbReference type="ARBA" id="ARBA00023015"/>
    </source>
</evidence>
<evidence type="ECO:0000313" key="6">
    <source>
        <dbReference type="Proteomes" id="UP000254266"/>
    </source>
</evidence>